<evidence type="ECO:0000256" key="4">
    <source>
        <dbReference type="ARBA" id="ARBA00023235"/>
    </source>
</evidence>
<reference evidence="8" key="1">
    <citation type="submission" date="2022-06" db="EMBL/GenBank/DDBJ databases">
        <title>New cyanobacteria of genus Symplocastrum in benthos of Lake Baikal.</title>
        <authorList>
            <person name="Sorokovikova E."/>
            <person name="Tikhonova I."/>
            <person name="Krasnopeev A."/>
            <person name="Evseev P."/>
            <person name="Gladkikh A."/>
            <person name="Belykh O."/>
        </authorList>
    </citation>
    <scope>NUCLEOTIDE SEQUENCE</scope>
    <source>
        <strain evidence="8">BBK-W-15</strain>
    </source>
</reference>
<sequence>MDGFLNLNKPAGFTSHDCVAKVRRLLRMKKVGHGGTLDPAATGVLPIAIGKATRLLQYMEEDKGYHATIRLGVKTNTDDLEGEVIASQSGSELTLEKVLPLLSQFQGKIQQTPPMYSAIQVQGKRLYDLARAGKEIEVPVREVEIHQIEVLNWRGGEFPEIELAIACGTGTYIRAIARDLGTSLGIGGTLASLIRIQSCGFNLADSLTFEELETQLQTGTFSPIPPAGALTHLPVITLPAADARRWCQGQHILYRDGIANLSKTAIKVYSEAGLFLGIGELVESETEALVIPVVVLEASSQ</sequence>
<dbReference type="PANTHER" id="PTHR13767:SF2">
    <property type="entry name" value="PSEUDOURIDYLATE SYNTHASE TRUB1"/>
    <property type="match status" value="1"/>
</dbReference>
<dbReference type="AlphaFoldDB" id="A0AAE3GVE5"/>
<dbReference type="NCBIfam" id="TIGR00431">
    <property type="entry name" value="TruB"/>
    <property type="match status" value="1"/>
</dbReference>
<organism evidence="8 9">
    <name type="scientific">Limnofasciculus baicalensis BBK-W-15</name>
    <dbReference type="NCBI Taxonomy" id="2699891"/>
    <lineage>
        <taxon>Bacteria</taxon>
        <taxon>Bacillati</taxon>
        <taxon>Cyanobacteriota</taxon>
        <taxon>Cyanophyceae</taxon>
        <taxon>Coleofasciculales</taxon>
        <taxon>Coleofasciculaceae</taxon>
        <taxon>Limnofasciculus</taxon>
        <taxon>Limnofasciculus baicalensis</taxon>
    </lineage>
</organism>
<evidence type="ECO:0000259" key="7">
    <source>
        <dbReference type="Pfam" id="PF09157"/>
    </source>
</evidence>
<comment type="catalytic activity">
    <reaction evidence="1 5">
        <text>uridine(55) in tRNA = pseudouridine(55) in tRNA</text>
        <dbReference type="Rhea" id="RHEA:42532"/>
        <dbReference type="Rhea" id="RHEA-COMP:10101"/>
        <dbReference type="Rhea" id="RHEA-COMP:10102"/>
        <dbReference type="ChEBI" id="CHEBI:65314"/>
        <dbReference type="ChEBI" id="CHEBI:65315"/>
        <dbReference type="EC" id="5.4.99.25"/>
    </reaction>
</comment>
<accession>A0AAE3GVE5</accession>
<evidence type="ECO:0000313" key="9">
    <source>
        <dbReference type="Proteomes" id="UP001204953"/>
    </source>
</evidence>
<feature type="active site" description="Nucleophile" evidence="5">
    <location>
        <position position="38"/>
    </location>
</feature>
<dbReference type="FunFam" id="3.30.2350.10:FF:000011">
    <property type="entry name" value="tRNA pseudouridine synthase B"/>
    <property type="match status" value="1"/>
</dbReference>
<dbReference type="Gene3D" id="2.30.130.10">
    <property type="entry name" value="PUA domain"/>
    <property type="match status" value="1"/>
</dbReference>
<dbReference type="InterPro" id="IPR002501">
    <property type="entry name" value="PsdUridine_synth_N"/>
</dbReference>
<evidence type="ECO:0000256" key="2">
    <source>
        <dbReference type="ARBA" id="ARBA00005642"/>
    </source>
</evidence>
<dbReference type="CDD" id="cd02573">
    <property type="entry name" value="PseudoU_synth_EcTruB"/>
    <property type="match status" value="1"/>
</dbReference>
<evidence type="ECO:0000256" key="5">
    <source>
        <dbReference type="HAMAP-Rule" id="MF_01080"/>
    </source>
</evidence>
<evidence type="ECO:0000256" key="1">
    <source>
        <dbReference type="ARBA" id="ARBA00000385"/>
    </source>
</evidence>
<dbReference type="HAMAP" id="MF_01080">
    <property type="entry name" value="TruB_bact"/>
    <property type="match status" value="1"/>
</dbReference>
<dbReference type="SUPFAM" id="SSF55120">
    <property type="entry name" value="Pseudouridine synthase"/>
    <property type="match status" value="1"/>
</dbReference>
<dbReference type="Proteomes" id="UP001204953">
    <property type="component" value="Unassembled WGS sequence"/>
</dbReference>
<evidence type="ECO:0000313" key="8">
    <source>
        <dbReference type="EMBL" id="MCP2731064.1"/>
    </source>
</evidence>
<feature type="domain" description="Pseudouridine synthase II N-terminal" evidence="6">
    <location>
        <begin position="23"/>
        <end position="173"/>
    </location>
</feature>
<proteinExistence type="inferred from homology"/>
<dbReference type="GO" id="GO:0031119">
    <property type="term" value="P:tRNA pseudouridine synthesis"/>
    <property type="evidence" value="ECO:0007669"/>
    <property type="project" value="UniProtKB-UniRule"/>
</dbReference>
<comment type="function">
    <text evidence="5">Responsible for synthesis of pseudouridine from uracil-55 in the psi GC loop of transfer RNAs.</text>
</comment>
<dbReference type="InterPro" id="IPR036974">
    <property type="entry name" value="PUA_sf"/>
</dbReference>
<keyword evidence="3 5" id="KW-0819">tRNA processing</keyword>
<evidence type="ECO:0000256" key="3">
    <source>
        <dbReference type="ARBA" id="ARBA00022694"/>
    </source>
</evidence>
<dbReference type="Gene3D" id="3.30.2350.10">
    <property type="entry name" value="Pseudouridine synthase"/>
    <property type="match status" value="1"/>
</dbReference>
<comment type="similarity">
    <text evidence="2 5">Belongs to the pseudouridine synthase TruB family. Type 1 subfamily.</text>
</comment>
<dbReference type="PANTHER" id="PTHR13767">
    <property type="entry name" value="TRNA-PSEUDOURIDINE SYNTHASE"/>
    <property type="match status" value="1"/>
</dbReference>
<dbReference type="CDD" id="cd21152">
    <property type="entry name" value="PUA_TruB_bacterial"/>
    <property type="match status" value="1"/>
</dbReference>
<feature type="domain" description="tRNA pseudouridine synthase II TruB subfamily 1 C-terminal" evidence="7">
    <location>
        <begin position="234"/>
        <end position="283"/>
    </location>
</feature>
<dbReference type="InterPro" id="IPR014780">
    <property type="entry name" value="tRNA_psdUridine_synth_TruB"/>
</dbReference>
<keyword evidence="9" id="KW-1185">Reference proteome</keyword>
<name>A0AAE3GVE5_9CYAN</name>
<dbReference type="InterPro" id="IPR020103">
    <property type="entry name" value="PsdUridine_synth_cat_dom_sf"/>
</dbReference>
<dbReference type="Pfam" id="PF09157">
    <property type="entry name" value="TruB-C_2"/>
    <property type="match status" value="1"/>
</dbReference>
<dbReference type="GO" id="GO:0003723">
    <property type="term" value="F:RNA binding"/>
    <property type="evidence" value="ECO:0007669"/>
    <property type="project" value="InterPro"/>
</dbReference>
<gene>
    <name evidence="5 8" type="primary">truB</name>
    <name evidence="8" type="ORF">NJ959_21795</name>
</gene>
<comment type="caution">
    <text evidence="8">The sequence shown here is derived from an EMBL/GenBank/DDBJ whole genome shotgun (WGS) entry which is preliminary data.</text>
</comment>
<protein>
    <recommendedName>
        <fullName evidence="5">tRNA pseudouridine synthase B</fullName>
        <ecNumber evidence="5">5.4.99.25</ecNumber>
    </recommendedName>
    <alternativeName>
        <fullName evidence="5">tRNA pseudouridine(55) synthase</fullName>
        <shortName evidence="5">Psi55 synthase</shortName>
    </alternativeName>
    <alternativeName>
        <fullName evidence="5">tRNA pseudouridylate synthase</fullName>
    </alternativeName>
    <alternativeName>
        <fullName evidence="5">tRNA-uridine isomerase</fullName>
    </alternativeName>
</protein>
<keyword evidence="4 5" id="KW-0413">Isomerase</keyword>
<dbReference type="EC" id="5.4.99.25" evidence="5"/>
<dbReference type="InterPro" id="IPR015240">
    <property type="entry name" value="tRNA_sdUridine_synth_fam1_C"/>
</dbReference>
<evidence type="ECO:0000259" key="6">
    <source>
        <dbReference type="Pfam" id="PF01509"/>
    </source>
</evidence>
<dbReference type="RefSeq" id="WP_254013809.1">
    <property type="nucleotide sequence ID" value="NZ_JAMZMM010000275.1"/>
</dbReference>
<dbReference type="Pfam" id="PF01509">
    <property type="entry name" value="TruB_N"/>
    <property type="match status" value="1"/>
</dbReference>
<dbReference type="GO" id="GO:1990481">
    <property type="term" value="P:mRNA pseudouridine synthesis"/>
    <property type="evidence" value="ECO:0007669"/>
    <property type="project" value="TreeGrafter"/>
</dbReference>
<dbReference type="GO" id="GO:0160148">
    <property type="term" value="F:tRNA pseudouridine(55) synthase activity"/>
    <property type="evidence" value="ECO:0007669"/>
    <property type="project" value="UniProtKB-EC"/>
</dbReference>
<dbReference type="EMBL" id="JAMZMM010000275">
    <property type="protein sequence ID" value="MCP2731064.1"/>
    <property type="molecule type" value="Genomic_DNA"/>
</dbReference>